<sequence length="134" mass="16583">MHRYDDLKIKYKSVPNSNLRFAIKEGIYPIYENFNHELFEEYNNFFKINKKNMLNIQSDLKESYENFLQNKKIPYKIKDIYISYKTWGQSQTLKADVLKYFYNNKEFKNDEFWHIFLENIDDDISKDYIMKGYY</sequence>
<dbReference type="AlphaFoldDB" id="D5V4L1"/>
<dbReference type="HOGENOM" id="CLU_1891848_0_0_7"/>
<dbReference type="KEGG" id="ant:Arnit_1258"/>
<accession>D5V4L1</accession>
<dbReference type="EMBL" id="CP001999">
    <property type="protein sequence ID" value="ADG92916.1"/>
    <property type="molecule type" value="Genomic_DNA"/>
</dbReference>
<organism evidence="1 2">
    <name type="scientific">Arcobacter nitrofigilis (strain ATCC 33309 / DSM 7299 / CCUG 15893 / LMG 7604 / NCTC 12251 / CI)</name>
    <name type="common">Campylobacter nitrofigilis</name>
    <dbReference type="NCBI Taxonomy" id="572480"/>
    <lineage>
        <taxon>Bacteria</taxon>
        <taxon>Pseudomonadati</taxon>
        <taxon>Campylobacterota</taxon>
        <taxon>Epsilonproteobacteria</taxon>
        <taxon>Campylobacterales</taxon>
        <taxon>Arcobacteraceae</taxon>
        <taxon>Arcobacter</taxon>
    </lineage>
</organism>
<dbReference type="Proteomes" id="UP000000939">
    <property type="component" value="Chromosome"/>
</dbReference>
<evidence type="ECO:0000313" key="1">
    <source>
        <dbReference type="EMBL" id="ADG92916.1"/>
    </source>
</evidence>
<name>D5V4L1_ARCNC</name>
<proteinExistence type="predicted"/>
<keyword evidence="2" id="KW-1185">Reference proteome</keyword>
<protein>
    <submittedName>
        <fullName evidence="1">Uncharacterized protein</fullName>
    </submittedName>
</protein>
<gene>
    <name evidence="1" type="ordered locus">Arnit_1258</name>
</gene>
<reference evidence="1 2" key="1">
    <citation type="journal article" date="2010" name="Stand. Genomic Sci.">
        <title>Complete genome sequence of Arcobacter nitrofigilis type strain (CI).</title>
        <authorList>
            <person name="Pati A."/>
            <person name="Gronow S."/>
            <person name="Lapidus A."/>
            <person name="Copeland A."/>
            <person name="Glavina Del Rio T."/>
            <person name="Nolan M."/>
            <person name="Lucas S."/>
            <person name="Tice H."/>
            <person name="Cheng J.F."/>
            <person name="Han C."/>
            <person name="Chertkov O."/>
            <person name="Bruce D."/>
            <person name="Tapia R."/>
            <person name="Goodwin L."/>
            <person name="Pitluck S."/>
            <person name="Liolios K."/>
            <person name="Ivanova N."/>
            <person name="Mavromatis K."/>
            <person name="Chen A."/>
            <person name="Palaniappan K."/>
            <person name="Land M."/>
            <person name="Hauser L."/>
            <person name="Chang Y.J."/>
            <person name="Jeffries C.D."/>
            <person name="Detter J.C."/>
            <person name="Rohde M."/>
            <person name="Goker M."/>
            <person name="Bristow J."/>
            <person name="Eisen J.A."/>
            <person name="Markowitz V."/>
            <person name="Hugenholtz P."/>
            <person name="Klenk H.P."/>
            <person name="Kyrpides N.C."/>
        </authorList>
    </citation>
    <scope>NUCLEOTIDE SEQUENCE [LARGE SCALE GENOMIC DNA]</scope>
    <source>
        <strain evidence="2">ATCC 33309 / DSM 7299 / CCUG 15893 / LMG 7604 / NCTC 12251 / CI</strain>
    </source>
</reference>
<dbReference type="RefSeq" id="WP_013135061.1">
    <property type="nucleotide sequence ID" value="NC_014166.1"/>
</dbReference>
<dbReference type="STRING" id="572480.Arnit_1258"/>
<evidence type="ECO:0000313" key="2">
    <source>
        <dbReference type="Proteomes" id="UP000000939"/>
    </source>
</evidence>